<dbReference type="GO" id="GO:0046872">
    <property type="term" value="F:metal ion binding"/>
    <property type="evidence" value="ECO:0007669"/>
    <property type="project" value="UniProtKB-KW"/>
</dbReference>
<dbReference type="GO" id="GO:0019843">
    <property type="term" value="F:rRNA binding"/>
    <property type="evidence" value="ECO:0007669"/>
    <property type="project" value="UniProtKB-UniRule"/>
</dbReference>
<dbReference type="InterPro" id="IPR058240">
    <property type="entry name" value="rSAM_sf"/>
</dbReference>
<keyword evidence="4 14" id="KW-0963">Cytoplasm</keyword>
<reference evidence="17" key="1">
    <citation type="submission" date="2016-11" db="EMBL/GenBank/DDBJ databases">
        <authorList>
            <person name="Jaros S."/>
            <person name="Januszkiewicz K."/>
            <person name="Wedrychowicz H."/>
        </authorList>
    </citation>
    <scope>NUCLEOTIDE SEQUENCE [LARGE SCALE GENOMIC DNA]</scope>
    <source>
        <strain evidence="17">DSM 7057</strain>
    </source>
</reference>
<dbReference type="InterPro" id="IPR013785">
    <property type="entry name" value="Aldolase_TIM"/>
</dbReference>
<feature type="binding site" evidence="14">
    <location>
        <position position="142"/>
    </location>
    <ligand>
        <name>[4Fe-4S] cluster</name>
        <dbReference type="ChEBI" id="CHEBI:49883"/>
        <note>4Fe-4S-S-AdoMet</note>
    </ligand>
</feature>
<keyword evidence="9 14" id="KW-0819">tRNA processing</keyword>
<comment type="catalytic activity">
    <reaction evidence="14">
        <text>adenosine(37) in tRNA + 2 reduced [2Fe-2S]-[ferredoxin] + 2 S-adenosyl-L-methionine = 2-methyladenosine(37) in tRNA + 5'-deoxyadenosine + L-methionine + 2 oxidized [2Fe-2S]-[ferredoxin] + S-adenosyl-L-homocysteine</text>
        <dbReference type="Rhea" id="RHEA:43332"/>
        <dbReference type="Rhea" id="RHEA-COMP:10000"/>
        <dbReference type="Rhea" id="RHEA-COMP:10001"/>
        <dbReference type="Rhea" id="RHEA-COMP:10162"/>
        <dbReference type="Rhea" id="RHEA-COMP:10485"/>
        <dbReference type="ChEBI" id="CHEBI:17319"/>
        <dbReference type="ChEBI" id="CHEBI:33737"/>
        <dbReference type="ChEBI" id="CHEBI:33738"/>
        <dbReference type="ChEBI" id="CHEBI:57844"/>
        <dbReference type="ChEBI" id="CHEBI:57856"/>
        <dbReference type="ChEBI" id="CHEBI:59789"/>
        <dbReference type="ChEBI" id="CHEBI:74411"/>
        <dbReference type="ChEBI" id="CHEBI:74497"/>
        <dbReference type="EC" id="2.1.1.192"/>
    </reaction>
</comment>
<dbReference type="Pfam" id="PF21016">
    <property type="entry name" value="RlmN_N"/>
    <property type="match status" value="1"/>
</dbReference>
<dbReference type="NCBIfam" id="TIGR00048">
    <property type="entry name" value="rRNA_mod_RlmN"/>
    <property type="match status" value="1"/>
</dbReference>
<sequence>MSGPFAQGAAATVTQDEQSGRTMTNLLNLTLPELEAWTQSELGEPKFRAMQLWQWIWQRMARDFDTMTNISRPCRELLAAKACIVWPEVSAVEESRDGTTKFLLRLEDGAQIETVLIPSDSREGVRRWTQCLSCQVGCTMGCTFCSTGQMGFERNMTMGEILGQILVAREHLGDTRLHWPILRNLVFMGMGEPLLNLKEVMRSLESLNNDKGLGFSPRRITVSTCGIEKGLKELGESGLAFLAVSLHAPNQAVRERIMPKAARWRLNDLMAALKSYPLKTREHITFEYLMLGGVNDSLEHARELAPLVSAVKGKLNIIVYNAAEGSPYQAPSEERILAFEKYLWSKDITAIIRKSKGQDIKAACGQLKAARQKDTAAADADPKNCE</sequence>
<comment type="caution">
    <text evidence="16">The sequence shown here is derived from an EMBL/GenBank/DDBJ whole genome shotgun (WGS) entry which is preliminary data.</text>
</comment>
<comment type="similarity">
    <text evidence="2 14">Belongs to the radical SAM superfamily. RlmN family.</text>
</comment>
<dbReference type="Proteomes" id="UP000182680">
    <property type="component" value="Unassembled WGS sequence"/>
</dbReference>
<feature type="binding site" evidence="14">
    <location>
        <begin position="245"/>
        <end position="247"/>
    </location>
    <ligand>
        <name>S-adenosyl-L-methionine</name>
        <dbReference type="ChEBI" id="CHEBI:59789"/>
    </ligand>
</feature>
<organism evidence="16 17">
    <name type="scientific">Desulfovibrio desulfuricans</name>
    <dbReference type="NCBI Taxonomy" id="876"/>
    <lineage>
        <taxon>Bacteria</taxon>
        <taxon>Pseudomonadati</taxon>
        <taxon>Thermodesulfobacteriota</taxon>
        <taxon>Desulfovibrionia</taxon>
        <taxon>Desulfovibrionales</taxon>
        <taxon>Desulfovibrionaceae</taxon>
        <taxon>Desulfovibrio</taxon>
    </lineage>
</organism>
<comment type="miscellaneous">
    <text evidence="14">Reaction proceeds by a ping-pong mechanism involving intermediate methylation of a conserved cysteine residue.</text>
</comment>
<feature type="domain" description="Radical SAM core" evidence="15">
    <location>
        <begin position="124"/>
        <end position="359"/>
    </location>
</feature>
<dbReference type="InterPro" id="IPR040072">
    <property type="entry name" value="Methyltransferase_A"/>
</dbReference>
<dbReference type="GO" id="GO:0030488">
    <property type="term" value="P:tRNA methylation"/>
    <property type="evidence" value="ECO:0007669"/>
    <property type="project" value="UniProtKB-UniRule"/>
</dbReference>
<evidence type="ECO:0000256" key="1">
    <source>
        <dbReference type="ARBA" id="ARBA00004496"/>
    </source>
</evidence>
<name>A0AA94HRX6_DESDE</name>
<dbReference type="InterPro" id="IPR007197">
    <property type="entry name" value="rSAM"/>
</dbReference>
<dbReference type="Pfam" id="PF04055">
    <property type="entry name" value="Radical_SAM"/>
    <property type="match status" value="1"/>
</dbReference>
<dbReference type="FunFam" id="3.20.20.70:FF:000014">
    <property type="entry name" value="Probable dual-specificity RNA methyltransferase RlmN"/>
    <property type="match status" value="1"/>
</dbReference>
<dbReference type="EC" id="2.1.1.192" evidence="14"/>
<dbReference type="SFLD" id="SFLDF00275">
    <property type="entry name" value="adenosine_C2_methyltransferase"/>
    <property type="match status" value="1"/>
</dbReference>
<comment type="subcellular location">
    <subcellularLocation>
        <location evidence="1 14">Cytoplasm</location>
    </subcellularLocation>
</comment>
<evidence type="ECO:0000256" key="8">
    <source>
        <dbReference type="ARBA" id="ARBA00022691"/>
    </source>
</evidence>
<keyword evidence="10 14" id="KW-0479">Metal-binding</keyword>
<dbReference type="AlphaFoldDB" id="A0AA94HRX6"/>
<evidence type="ECO:0000313" key="17">
    <source>
        <dbReference type="Proteomes" id="UP000182680"/>
    </source>
</evidence>
<evidence type="ECO:0000256" key="5">
    <source>
        <dbReference type="ARBA" id="ARBA00022552"/>
    </source>
</evidence>
<dbReference type="GO" id="GO:0005737">
    <property type="term" value="C:cytoplasm"/>
    <property type="evidence" value="ECO:0007669"/>
    <property type="project" value="UniProtKB-SubCell"/>
</dbReference>
<evidence type="ECO:0000256" key="3">
    <source>
        <dbReference type="ARBA" id="ARBA00022485"/>
    </source>
</evidence>
<evidence type="ECO:0000313" key="16">
    <source>
        <dbReference type="EMBL" id="SFW35692.1"/>
    </source>
</evidence>
<dbReference type="PROSITE" id="PS51918">
    <property type="entry name" value="RADICAL_SAM"/>
    <property type="match status" value="1"/>
</dbReference>
<dbReference type="GO" id="GO:0000049">
    <property type="term" value="F:tRNA binding"/>
    <property type="evidence" value="ECO:0007669"/>
    <property type="project" value="UniProtKB-UniRule"/>
</dbReference>
<keyword evidence="3 14" id="KW-0004">4Fe-4S</keyword>
<dbReference type="GO" id="GO:0002935">
    <property type="term" value="F:tRNA (adenine(37)-C2)-methyltransferase activity"/>
    <property type="evidence" value="ECO:0007669"/>
    <property type="project" value="UniProtKB-UniRule"/>
</dbReference>
<proteinExistence type="inferred from homology"/>
<keyword evidence="5 14" id="KW-0698">rRNA processing</keyword>
<evidence type="ECO:0000256" key="9">
    <source>
        <dbReference type="ARBA" id="ARBA00022694"/>
    </source>
</evidence>
<evidence type="ECO:0000256" key="13">
    <source>
        <dbReference type="ARBA" id="ARBA00023157"/>
    </source>
</evidence>
<dbReference type="GO" id="GO:0070475">
    <property type="term" value="P:rRNA base methylation"/>
    <property type="evidence" value="ECO:0007669"/>
    <property type="project" value="UniProtKB-UniRule"/>
</dbReference>
<dbReference type="InterPro" id="IPR027492">
    <property type="entry name" value="RNA_MTrfase_RlmN"/>
</dbReference>
<dbReference type="Gene3D" id="1.10.150.530">
    <property type="match status" value="1"/>
</dbReference>
<evidence type="ECO:0000256" key="7">
    <source>
        <dbReference type="ARBA" id="ARBA00022679"/>
    </source>
</evidence>
<dbReference type="PANTHER" id="PTHR30544">
    <property type="entry name" value="23S RRNA METHYLTRANSFERASE"/>
    <property type="match status" value="1"/>
</dbReference>
<evidence type="ECO:0000259" key="15">
    <source>
        <dbReference type="PROSITE" id="PS51918"/>
    </source>
</evidence>
<feature type="binding site" evidence="14">
    <location>
        <position position="145"/>
    </location>
    <ligand>
        <name>[4Fe-4S] cluster</name>
        <dbReference type="ChEBI" id="CHEBI:49883"/>
        <note>4Fe-4S-S-AdoMet</note>
    </ligand>
</feature>
<dbReference type="InterPro" id="IPR004383">
    <property type="entry name" value="rRNA_lsu_MTrfase_RlmN/Cfr"/>
</dbReference>
<evidence type="ECO:0000256" key="2">
    <source>
        <dbReference type="ARBA" id="ARBA00007544"/>
    </source>
</evidence>
<dbReference type="EMBL" id="FPIW01000011">
    <property type="protein sequence ID" value="SFW35692.1"/>
    <property type="molecule type" value="Genomic_DNA"/>
</dbReference>
<dbReference type="PANTHER" id="PTHR30544:SF5">
    <property type="entry name" value="RADICAL SAM CORE DOMAIN-CONTAINING PROTEIN"/>
    <property type="match status" value="1"/>
</dbReference>
<comment type="catalytic activity">
    <reaction evidence="14">
        <text>adenosine(2503) in 23S rRNA + 2 reduced [2Fe-2S]-[ferredoxin] + 2 S-adenosyl-L-methionine = 2-methyladenosine(2503) in 23S rRNA + 5'-deoxyadenosine + L-methionine + 2 oxidized [2Fe-2S]-[ferredoxin] + S-adenosyl-L-homocysteine</text>
        <dbReference type="Rhea" id="RHEA:42916"/>
        <dbReference type="Rhea" id="RHEA-COMP:10000"/>
        <dbReference type="Rhea" id="RHEA-COMP:10001"/>
        <dbReference type="Rhea" id="RHEA-COMP:10152"/>
        <dbReference type="Rhea" id="RHEA-COMP:10282"/>
        <dbReference type="ChEBI" id="CHEBI:17319"/>
        <dbReference type="ChEBI" id="CHEBI:33737"/>
        <dbReference type="ChEBI" id="CHEBI:33738"/>
        <dbReference type="ChEBI" id="CHEBI:57844"/>
        <dbReference type="ChEBI" id="CHEBI:57856"/>
        <dbReference type="ChEBI" id="CHEBI:59789"/>
        <dbReference type="ChEBI" id="CHEBI:74411"/>
        <dbReference type="ChEBI" id="CHEBI:74497"/>
        <dbReference type="EC" id="2.1.1.192"/>
    </reaction>
</comment>
<dbReference type="GO" id="GO:0051539">
    <property type="term" value="F:4 iron, 4 sulfur cluster binding"/>
    <property type="evidence" value="ECO:0007669"/>
    <property type="project" value="UniProtKB-UniRule"/>
</dbReference>
<dbReference type="HAMAP" id="MF_01849">
    <property type="entry name" value="RNA_methyltr_RlmN"/>
    <property type="match status" value="1"/>
</dbReference>
<feature type="binding site" evidence="14">
    <location>
        <begin position="191"/>
        <end position="192"/>
    </location>
    <ligand>
        <name>S-adenosyl-L-methionine</name>
        <dbReference type="ChEBI" id="CHEBI:59789"/>
    </ligand>
</feature>
<dbReference type="InterPro" id="IPR048641">
    <property type="entry name" value="RlmN_N"/>
</dbReference>
<feature type="binding site" evidence="14">
    <location>
        <position position="223"/>
    </location>
    <ligand>
        <name>S-adenosyl-L-methionine</name>
        <dbReference type="ChEBI" id="CHEBI:59789"/>
    </ligand>
</feature>
<dbReference type="GO" id="GO:0070040">
    <property type="term" value="F:rRNA (adenine(2503)-C2-)-methyltransferase activity"/>
    <property type="evidence" value="ECO:0007669"/>
    <property type="project" value="UniProtKB-UniRule"/>
</dbReference>
<dbReference type="SFLD" id="SFLDS00029">
    <property type="entry name" value="Radical_SAM"/>
    <property type="match status" value="1"/>
</dbReference>
<dbReference type="Gene3D" id="3.20.20.70">
    <property type="entry name" value="Aldolase class I"/>
    <property type="match status" value="1"/>
</dbReference>
<feature type="active site" description="Proton acceptor" evidence="14">
    <location>
        <position position="113"/>
    </location>
</feature>
<comment type="function">
    <text evidence="14">Specifically methylates position 2 of adenine 2503 in 23S rRNA and position 2 of adenine 37 in tRNAs.</text>
</comment>
<keyword evidence="7 14" id="KW-0808">Transferase</keyword>
<protein>
    <recommendedName>
        <fullName evidence="14">Probable dual-specificity RNA methyltransferase RlmN</fullName>
        <ecNumber evidence="14">2.1.1.192</ecNumber>
    </recommendedName>
    <alternativeName>
        <fullName evidence="14">23S rRNA (adenine(2503)-C(2))-methyltransferase</fullName>
    </alternativeName>
    <alternativeName>
        <fullName evidence="14">23S rRNA m2A2503 methyltransferase</fullName>
    </alternativeName>
    <alternativeName>
        <fullName evidence="14">Ribosomal RNA large subunit methyltransferase N</fullName>
    </alternativeName>
    <alternativeName>
        <fullName evidence="14">tRNA (adenine(37)-C(2))-methyltransferase</fullName>
    </alternativeName>
    <alternativeName>
        <fullName evidence="14">tRNA m2A37 methyltransferase</fullName>
    </alternativeName>
</protein>
<keyword evidence="8 14" id="KW-0949">S-adenosyl-L-methionine</keyword>
<accession>A0AA94HRX6</accession>
<dbReference type="PIRSF" id="PIRSF006004">
    <property type="entry name" value="CHP00048"/>
    <property type="match status" value="1"/>
</dbReference>
<evidence type="ECO:0000256" key="6">
    <source>
        <dbReference type="ARBA" id="ARBA00022603"/>
    </source>
</evidence>
<gene>
    <name evidence="14" type="primary">rlmN</name>
    <name evidence="16" type="ORF">SAMN02910291_00975</name>
</gene>
<feature type="binding site" evidence="14">
    <location>
        <position position="138"/>
    </location>
    <ligand>
        <name>[4Fe-4S] cluster</name>
        <dbReference type="ChEBI" id="CHEBI:49883"/>
        <note>4Fe-4S-S-AdoMet</note>
    </ligand>
</feature>
<dbReference type="SFLD" id="SFLDG01062">
    <property type="entry name" value="methyltransferase_(Class_A)"/>
    <property type="match status" value="1"/>
</dbReference>
<feature type="binding site" evidence="14">
    <location>
        <position position="321"/>
    </location>
    <ligand>
        <name>S-adenosyl-L-methionine</name>
        <dbReference type="ChEBI" id="CHEBI:59789"/>
    </ligand>
</feature>
<keyword evidence="6 14" id="KW-0489">Methyltransferase</keyword>
<keyword evidence="12 14" id="KW-0411">Iron-sulfur</keyword>
<evidence type="ECO:0000256" key="10">
    <source>
        <dbReference type="ARBA" id="ARBA00022723"/>
    </source>
</evidence>
<evidence type="ECO:0000256" key="11">
    <source>
        <dbReference type="ARBA" id="ARBA00023004"/>
    </source>
</evidence>
<dbReference type="SUPFAM" id="SSF102114">
    <property type="entry name" value="Radical SAM enzymes"/>
    <property type="match status" value="1"/>
</dbReference>
<evidence type="ECO:0000256" key="14">
    <source>
        <dbReference type="HAMAP-Rule" id="MF_01849"/>
    </source>
</evidence>
<evidence type="ECO:0000256" key="4">
    <source>
        <dbReference type="ARBA" id="ARBA00022490"/>
    </source>
</evidence>
<comment type="caution">
    <text evidence="14">Lacks conserved residue(s) required for the propagation of feature annotation.</text>
</comment>
<evidence type="ECO:0000256" key="12">
    <source>
        <dbReference type="ARBA" id="ARBA00023014"/>
    </source>
</evidence>
<keyword evidence="11 14" id="KW-0408">Iron</keyword>
<dbReference type="CDD" id="cd01335">
    <property type="entry name" value="Radical_SAM"/>
    <property type="match status" value="1"/>
</dbReference>
<comment type="cofactor">
    <cofactor evidence="14">
        <name>[4Fe-4S] cluster</name>
        <dbReference type="ChEBI" id="CHEBI:49883"/>
    </cofactor>
    <text evidence="14">Binds 1 [4Fe-4S] cluster. The cluster is coordinated with 3 cysteines and an exchangeable S-adenosyl-L-methionine.</text>
</comment>
<feature type="active site" description="S-methylcysteine intermediate" evidence="14">
    <location>
        <position position="364"/>
    </location>
</feature>
<dbReference type="OMA" id="GTIKWAM"/>
<keyword evidence="13 14" id="KW-1015">Disulfide bond</keyword>